<organism evidence="1 2">
    <name type="scientific">Sesamum alatum</name>
    <dbReference type="NCBI Taxonomy" id="300844"/>
    <lineage>
        <taxon>Eukaryota</taxon>
        <taxon>Viridiplantae</taxon>
        <taxon>Streptophyta</taxon>
        <taxon>Embryophyta</taxon>
        <taxon>Tracheophyta</taxon>
        <taxon>Spermatophyta</taxon>
        <taxon>Magnoliopsida</taxon>
        <taxon>eudicotyledons</taxon>
        <taxon>Gunneridae</taxon>
        <taxon>Pentapetalae</taxon>
        <taxon>asterids</taxon>
        <taxon>lamiids</taxon>
        <taxon>Lamiales</taxon>
        <taxon>Pedaliaceae</taxon>
        <taxon>Sesamum</taxon>
    </lineage>
</organism>
<evidence type="ECO:0000313" key="1">
    <source>
        <dbReference type="EMBL" id="KAK4416569.1"/>
    </source>
</evidence>
<proteinExistence type="predicted"/>
<gene>
    <name evidence="1" type="ORF">Salat_2482400</name>
</gene>
<reference evidence="1" key="1">
    <citation type="submission" date="2020-06" db="EMBL/GenBank/DDBJ databases">
        <authorList>
            <person name="Li T."/>
            <person name="Hu X."/>
            <person name="Zhang T."/>
            <person name="Song X."/>
            <person name="Zhang H."/>
            <person name="Dai N."/>
            <person name="Sheng W."/>
            <person name="Hou X."/>
            <person name="Wei L."/>
        </authorList>
    </citation>
    <scope>NUCLEOTIDE SEQUENCE</scope>
    <source>
        <strain evidence="1">3651</strain>
        <tissue evidence="1">Leaf</tissue>
    </source>
</reference>
<protein>
    <submittedName>
        <fullName evidence="1">Uncharacterized protein</fullName>
    </submittedName>
</protein>
<sequence length="103" mass="11367">MNEKRYERAISNRLIDSLICSDRSKEIERESIKNKGALLNRRNGKTVRSLDCIFPAKKVSVLKVFTGPPAAIFGGCPLSLKGGLSINGSRGLSLYSNSKQLRK</sequence>
<accession>A0AAE2CBZ3</accession>
<reference evidence="1" key="2">
    <citation type="journal article" date="2024" name="Plant">
        <title>Genomic evolution and insights into agronomic trait innovations of Sesamum species.</title>
        <authorList>
            <person name="Miao H."/>
            <person name="Wang L."/>
            <person name="Qu L."/>
            <person name="Liu H."/>
            <person name="Sun Y."/>
            <person name="Le M."/>
            <person name="Wang Q."/>
            <person name="Wei S."/>
            <person name="Zheng Y."/>
            <person name="Lin W."/>
            <person name="Duan Y."/>
            <person name="Cao H."/>
            <person name="Xiong S."/>
            <person name="Wang X."/>
            <person name="Wei L."/>
            <person name="Li C."/>
            <person name="Ma Q."/>
            <person name="Ju M."/>
            <person name="Zhao R."/>
            <person name="Li G."/>
            <person name="Mu C."/>
            <person name="Tian Q."/>
            <person name="Mei H."/>
            <person name="Zhang T."/>
            <person name="Gao T."/>
            <person name="Zhang H."/>
        </authorList>
    </citation>
    <scope>NUCLEOTIDE SEQUENCE</scope>
    <source>
        <strain evidence="1">3651</strain>
    </source>
</reference>
<keyword evidence="2" id="KW-1185">Reference proteome</keyword>
<dbReference type="Proteomes" id="UP001293254">
    <property type="component" value="Unassembled WGS sequence"/>
</dbReference>
<dbReference type="AlphaFoldDB" id="A0AAE2CBZ3"/>
<comment type="caution">
    <text evidence="1">The sequence shown here is derived from an EMBL/GenBank/DDBJ whole genome shotgun (WGS) entry which is preliminary data.</text>
</comment>
<name>A0AAE2CBZ3_9LAMI</name>
<dbReference type="EMBL" id="JACGWO010000010">
    <property type="protein sequence ID" value="KAK4416569.1"/>
    <property type="molecule type" value="Genomic_DNA"/>
</dbReference>
<evidence type="ECO:0000313" key="2">
    <source>
        <dbReference type="Proteomes" id="UP001293254"/>
    </source>
</evidence>